<comment type="catalytic activity">
    <reaction evidence="14">
        <text>L-alpha-aminoacyl-L-lysine(out) = L-alpha-aminoacyl-L-lysine(in)</text>
        <dbReference type="Rhea" id="RHEA:79383"/>
        <dbReference type="ChEBI" id="CHEBI:229966"/>
    </reaction>
</comment>
<evidence type="ECO:0000256" key="15">
    <source>
        <dbReference type="ARBA" id="ARBA00044898"/>
    </source>
</evidence>
<dbReference type="Proteomes" id="UP000199301">
    <property type="component" value="Unassembled WGS sequence"/>
</dbReference>
<keyword evidence="29" id="KW-1185">Reference proteome</keyword>
<feature type="transmembrane region" description="Helical" evidence="26">
    <location>
        <begin position="277"/>
        <end position="298"/>
    </location>
</feature>
<keyword evidence="7 26" id="KW-0472">Membrane</keyword>
<evidence type="ECO:0000256" key="24">
    <source>
        <dbReference type="ARBA" id="ARBA00045709"/>
    </source>
</evidence>
<comment type="catalytic activity">
    <reaction evidence="12">
        <text>L-alpha-aminoacyl-L-histidine(out) = L-alpha-aminoacyl-L-histidine(in)</text>
        <dbReference type="Rhea" id="RHEA:79375"/>
        <dbReference type="ChEBI" id="CHEBI:229967"/>
    </reaction>
</comment>
<dbReference type="EMBL" id="FNKO01000001">
    <property type="protein sequence ID" value="SDQ28528.1"/>
    <property type="molecule type" value="Genomic_DNA"/>
</dbReference>
<evidence type="ECO:0000313" key="28">
    <source>
        <dbReference type="EMBL" id="SDQ28528.1"/>
    </source>
</evidence>
<dbReference type="GO" id="GO:0005886">
    <property type="term" value="C:plasma membrane"/>
    <property type="evidence" value="ECO:0007669"/>
    <property type="project" value="UniProtKB-SubCell"/>
</dbReference>
<gene>
    <name evidence="28" type="ORF">SAMN04489718_1128</name>
</gene>
<evidence type="ECO:0000256" key="2">
    <source>
        <dbReference type="ARBA" id="ARBA00004651"/>
    </source>
</evidence>
<comment type="catalytic activity">
    <reaction evidence="10">
        <text>L-histidyl-glycine(out) = L-histidyl-glycine(in)</text>
        <dbReference type="Rhea" id="RHEA:79395"/>
        <dbReference type="ChEBI" id="CHEBI:229957"/>
    </reaction>
</comment>
<comment type="function">
    <text evidence="24">Lysosomal dipeptide uniporter that selectively exports lysine, arginine or histidine-containing dipeptides with a net positive charge from the lysosome lumen into the cytosol. Could play a role in a specific type of protein O-glycosylation indirectly regulating macrophages migration and tissue invasion. Also essential for liver homeostasis.</text>
</comment>
<evidence type="ECO:0000259" key="27">
    <source>
        <dbReference type="PROSITE" id="PS50850"/>
    </source>
</evidence>
<evidence type="ECO:0000256" key="12">
    <source>
        <dbReference type="ARBA" id="ARBA00044884"/>
    </source>
</evidence>
<comment type="catalytic activity">
    <reaction evidence="11">
        <text>L-alpha-aminoacyl-L-arginine(out) = L-alpha-aminoacyl-L-arginine(in)</text>
        <dbReference type="Rhea" id="RHEA:79367"/>
        <dbReference type="ChEBI" id="CHEBI:229968"/>
    </reaction>
</comment>
<dbReference type="GO" id="GO:0005765">
    <property type="term" value="C:lysosomal membrane"/>
    <property type="evidence" value="ECO:0007669"/>
    <property type="project" value="UniProtKB-SubCell"/>
</dbReference>
<protein>
    <recommendedName>
        <fullName evidence="22">Lysosomal dipeptide transporter MFSD1</fullName>
    </recommendedName>
    <alternativeName>
        <fullName evidence="23">Major facilitator superfamily domain-containing protein 1</fullName>
    </alternativeName>
</protein>
<feature type="transmembrane region" description="Helical" evidence="26">
    <location>
        <begin position="368"/>
        <end position="394"/>
    </location>
</feature>
<reference evidence="29" key="1">
    <citation type="submission" date="2016-10" db="EMBL/GenBank/DDBJ databases">
        <authorList>
            <person name="Varghese N."/>
            <person name="Submissions S."/>
        </authorList>
    </citation>
    <scope>NUCLEOTIDE SEQUENCE [LARGE SCALE GENOMIC DNA]</scope>
    <source>
        <strain evidence="29">DSM 45459</strain>
    </source>
</reference>
<evidence type="ECO:0000256" key="21">
    <source>
        <dbReference type="ARBA" id="ARBA00044924"/>
    </source>
</evidence>
<evidence type="ECO:0000256" key="25">
    <source>
        <dbReference type="ARBA" id="ARBA00046376"/>
    </source>
</evidence>
<dbReference type="PROSITE" id="PS50850">
    <property type="entry name" value="MFS"/>
    <property type="match status" value="1"/>
</dbReference>
<evidence type="ECO:0000256" key="1">
    <source>
        <dbReference type="ARBA" id="ARBA00004155"/>
    </source>
</evidence>
<dbReference type="AlphaFoldDB" id="A0A1H0ZM08"/>
<evidence type="ECO:0000256" key="16">
    <source>
        <dbReference type="ARBA" id="ARBA00044899"/>
    </source>
</evidence>
<dbReference type="InterPro" id="IPR020846">
    <property type="entry name" value="MFS_dom"/>
</dbReference>
<feature type="transmembrane region" description="Helical" evidence="26">
    <location>
        <begin position="310"/>
        <end position="329"/>
    </location>
</feature>
<feature type="transmembrane region" description="Helical" evidence="26">
    <location>
        <begin position="153"/>
        <end position="172"/>
    </location>
</feature>
<evidence type="ECO:0000256" key="11">
    <source>
        <dbReference type="ARBA" id="ARBA00044881"/>
    </source>
</evidence>
<keyword evidence="4" id="KW-0813">Transport</keyword>
<feature type="transmembrane region" description="Helical" evidence="26">
    <location>
        <begin position="335"/>
        <end position="356"/>
    </location>
</feature>
<proteinExistence type="inferred from homology"/>
<dbReference type="SUPFAM" id="SSF103473">
    <property type="entry name" value="MFS general substrate transporter"/>
    <property type="match status" value="1"/>
</dbReference>
<dbReference type="InterPro" id="IPR052187">
    <property type="entry name" value="MFSD1"/>
</dbReference>
<keyword evidence="5 26" id="KW-0812">Transmembrane</keyword>
<keyword evidence="8" id="KW-0458">Lysosome</keyword>
<organism evidence="28 29">
    <name type="scientific">Actinopolyspora saharensis</name>
    <dbReference type="NCBI Taxonomy" id="995062"/>
    <lineage>
        <taxon>Bacteria</taxon>
        <taxon>Bacillati</taxon>
        <taxon>Actinomycetota</taxon>
        <taxon>Actinomycetes</taxon>
        <taxon>Actinopolysporales</taxon>
        <taxon>Actinopolysporaceae</taxon>
        <taxon>Actinopolyspora</taxon>
    </lineage>
</organism>
<evidence type="ECO:0000256" key="17">
    <source>
        <dbReference type="ARBA" id="ARBA00044900"/>
    </source>
</evidence>
<evidence type="ECO:0000313" key="29">
    <source>
        <dbReference type="Proteomes" id="UP000199301"/>
    </source>
</evidence>
<feature type="domain" description="Major facilitator superfamily (MFS) profile" evidence="27">
    <location>
        <begin position="29"/>
        <end position="435"/>
    </location>
</feature>
<evidence type="ECO:0000256" key="26">
    <source>
        <dbReference type="SAM" id="Phobius"/>
    </source>
</evidence>
<comment type="catalytic activity">
    <reaction evidence="13">
        <text>L-lysyl-L-alpha-amino acid(out) = L-lysyl-L-alpha-amino acid(in)</text>
        <dbReference type="Rhea" id="RHEA:79387"/>
        <dbReference type="ChEBI" id="CHEBI:229965"/>
    </reaction>
</comment>
<sequence>MRATIDQSSTSRTTPRAEFPAPLRRAWFVWSVAAACYFVALFHRSSLAVAADAATERFSTSPATLSVLSALQLAIYLALQIPAGVLADRIGPRRMITAATLALAVGSAVFAVSASLLGGLAGRALIGFGDAFLFTNVLRLAAHWFSADRFGRVAAVTGLVGGIGQLAATAPLSTSLRMLGWVGTFSGAAALTAVLALSAWTMLRDRPDGPAGHAERAEDTAGAELHERVSASLKAVVTRSGTWHSFWVHFVMMGQFVAVTVLWGPPWLIESQGYDPAAASSWVLLCVGGFLAGSWLCGQYVAGRPRRRQRFAFVLSMLVAVTWLVLIGWPGVLPAALLTVLLLIIGVAGGSAMLAFDGVRAANATHRSGLAVGTANMGGFTAAVLIQLAVGGILRLAADLPAGPSYRLAYLPVLALVVLGTLGQLRQLRLMRREQPAASTTSG</sequence>
<evidence type="ECO:0000256" key="14">
    <source>
        <dbReference type="ARBA" id="ARBA00044893"/>
    </source>
</evidence>
<evidence type="ECO:0000256" key="4">
    <source>
        <dbReference type="ARBA" id="ARBA00022448"/>
    </source>
</evidence>
<evidence type="ECO:0000256" key="8">
    <source>
        <dbReference type="ARBA" id="ARBA00023228"/>
    </source>
</evidence>
<dbReference type="InterPro" id="IPR036259">
    <property type="entry name" value="MFS_trans_sf"/>
</dbReference>
<comment type="catalytic activity">
    <reaction evidence="16">
        <text>L-arginyl-L-alpha-amino acid(out) = L-arginyl-L-alpha-amino acid(in)</text>
        <dbReference type="Rhea" id="RHEA:79371"/>
        <dbReference type="ChEBI" id="CHEBI:84315"/>
    </reaction>
</comment>
<feature type="transmembrane region" description="Helical" evidence="26">
    <location>
        <begin position="124"/>
        <end position="141"/>
    </location>
</feature>
<comment type="catalytic activity">
    <reaction evidence="19">
        <text>L-histidyl-L-alpha-amino acid(out) = L-histidyl-L-alpha-amino acid(in)</text>
        <dbReference type="Rhea" id="RHEA:79379"/>
        <dbReference type="ChEBI" id="CHEBI:229964"/>
    </reaction>
</comment>
<feature type="transmembrane region" description="Helical" evidence="26">
    <location>
        <begin position="63"/>
        <end position="86"/>
    </location>
</feature>
<dbReference type="GO" id="GO:0022857">
    <property type="term" value="F:transmembrane transporter activity"/>
    <property type="evidence" value="ECO:0007669"/>
    <property type="project" value="InterPro"/>
</dbReference>
<evidence type="ECO:0000256" key="23">
    <source>
        <dbReference type="ARBA" id="ARBA00045018"/>
    </source>
</evidence>
<evidence type="ECO:0000256" key="10">
    <source>
        <dbReference type="ARBA" id="ARBA00044878"/>
    </source>
</evidence>
<evidence type="ECO:0000256" key="7">
    <source>
        <dbReference type="ARBA" id="ARBA00023136"/>
    </source>
</evidence>
<feature type="transmembrane region" description="Helical" evidence="26">
    <location>
        <begin position="98"/>
        <end position="118"/>
    </location>
</feature>
<dbReference type="Gene3D" id="1.20.1250.20">
    <property type="entry name" value="MFS general substrate transporter like domains"/>
    <property type="match status" value="1"/>
</dbReference>
<comment type="catalytic activity">
    <reaction evidence="20">
        <text>L-alanyl-L-lysine(out) = L-alanyl-L-lysine(in)</text>
        <dbReference type="Rhea" id="RHEA:79415"/>
        <dbReference type="ChEBI" id="CHEBI:192470"/>
    </reaction>
</comment>
<feature type="transmembrane region" description="Helical" evidence="26">
    <location>
        <begin position="406"/>
        <end position="425"/>
    </location>
</feature>
<evidence type="ECO:0000256" key="22">
    <source>
        <dbReference type="ARBA" id="ARBA00044985"/>
    </source>
</evidence>
<dbReference type="PANTHER" id="PTHR23512:SF3">
    <property type="entry name" value="MAJOR FACILITATOR SUPERFAMILY DOMAIN-CONTAINING PROTEIN 1"/>
    <property type="match status" value="1"/>
</dbReference>
<accession>A0A1H0ZM08</accession>
<evidence type="ECO:0000256" key="6">
    <source>
        <dbReference type="ARBA" id="ARBA00022989"/>
    </source>
</evidence>
<comment type="catalytic activity">
    <reaction evidence="15">
        <text>L-aspartyl-L-lysine(out) = L-aspartyl-L-lysine(in)</text>
        <dbReference type="Rhea" id="RHEA:79411"/>
        <dbReference type="ChEBI" id="CHEBI:229953"/>
    </reaction>
</comment>
<comment type="catalytic activity">
    <reaction evidence="17">
        <text>L-lysyl-L-lysine(out) = L-lysyl-L-lysine(in)</text>
        <dbReference type="Rhea" id="RHEA:79403"/>
        <dbReference type="ChEBI" id="CHEBI:229956"/>
    </reaction>
</comment>
<comment type="catalytic activity">
    <reaction evidence="18">
        <text>L-arginyl-glycine(out) = L-arginyl-glycine(in)</text>
        <dbReference type="Rhea" id="RHEA:79391"/>
        <dbReference type="ChEBI" id="CHEBI:229955"/>
    </reaction>
</comment>
<dbReference type="PANTHER" id="PTHR23512">
    <property type="entry name" value="MAJOR FACILITATOR SUPERFAMILY DOMAIN-CONTAINING PROTEIN 1"/>
    <property type="match status" value="1"/>
</dbReference>
<evidence type="ECO:0000256" key="3">
    <source>
        <dbReference type="ARBA" id="ARBA00008335"/>
    </source>
</evidence>
<feature type="transmembrane region" description="Helical" evidence="26">
    <location>
        <begin position="178"/>
        <end position="200"/>
    </location>
</feature>
<dbReference type="Pfam" id="PF07690">
    <property type="entry name" value="MFS_1"/>
    <property type="match status" value="1"/>
</dbReference>
<name>A0A1H0ZM08_9ACTN</name>
<feature type="transmembrane region" description="Helical" evidence="26">
    <location>
        <begin position="26"/>
        <end position="43"/>
    </location>
</feature>
<comment type="catalytic activity">
    <reaction evidence="9">
        <text>L-lysyl-L-alanine(out) = L-lysyl-L-alanine(in)</text>
        <dbReference type="Rhea" id="RHEA:79399"/>
        <dbReference type="ChEBI" id="CHEBI:229954"/>
    </reaction>
</comment>
<comment type="subcellular location">
    <subcellularLocation>
        <location evidence="2">Cell membrane</location>
        <topology evidence="2">Multi-pass membrane protein</topology>
    </subcellularLocation>
    <subcellularLocation>
        <location evidence="1">Lysosome membrane</location>
        <topology evidence="1">Multi-pass membrane protein</topology>
    </subcellularLocation>
</comment>
<keyword evidence="6 26" id="KW-1133">Transmembrane helix</keyword>
<comment type="similarity">
    <text evidence="3">Belongs to the major facilitator superfamily.</text>
</comment>
<comment type="subunit">
    <text evidence="25">Homodimer. Interacts with lysosomal protein GLMP (via lumenal domain); the interaction starts while both proteins are still in the endoplasmic reticulum and is required for stabilization of MFSD1 in lysosomes but has no direct effect on its targeting to lysosomes or transporter activity.</text>
</comment>
<evidence type="ECO:0000256" key="19">
    <source>
        <dbReference type="ARBA" id="ARBA00044912"/>
    </source>
</evidence>
<evidence type="ECO:0000256" key="5">
    <source>
        <dbReference type="ARBA" id="ARBA00022692"/>
    </source>
</evidence>
<evidence type="ECO:0000256" key="13">
    <source>
        <dbReference type="ARBA" id="ARBA00044891"/>
    </source>
</evidence>
<evidence type="ECO:0000256" key="9">
    <source>
        <dbReference type="ARBA" id="ARBA00044876"/>
    </source>
</evidence>
<evidence type="ECO:0000256" key="18">
    <source>
        <dbReference type="ARBA" id="ARBA00044903"/>
    </source>
</evidence>
<evidence type="ECO:0000256" key="20">
    <source>
        <dbReference type="ARBA" id="ARBA00044919"/>
    </source>
</evidence>
<comment type="catalytic activity">
    <reaction evidence="21">
        <text>L-lysyl-glycine(out) = L-lysyl-glycine(in)</text>
        <dbReference type="Rhea" id="RHEA:79407"/>
        <dbReference type="ChEBI" id="CHEBI:191202"/>
    </reaction>
</comment>
<dbReference type="InterPro" id="IPR011701">
    <property type="entry name" value="MFS"/>
</dbReference>
<dbReference type="CDD" id="cd06174">
    <property type="entry name" value="MFS"/>
    <property type="match status" value="1"/>
</dbReference>
<feature type="transmembrane region" description="Helical" evidence="26">
    <location>
        <begin position="246"/>
        <end position="265"/>
    </location>
</feature>